<evidence type="ECO:0000256" key="1">
    <source>
        <dbReference type="SAM" id="MobiDB-lite"/>
    </source>
</evidence>
<name>A0A8S0V8N6_OLEEU</name>
<evidence type="ECO:0000313" key="3">
    <source>
        <dbReference type="Proteomes" id="UP000594638"/>
    </source>
</evidence>
<dbReference type="AlphaFoldDB" id="A0A8S0V8N6"/>
<proteinExistence type="predicted"/>
<comment type="caution">
    <text evidence="2">The sequence shown here is derived from an EMBL/GenBank/DDBJ whole genome shotgun (WGS) entry which is preliminary data.</text>
</comment>
<evidence type="ECO:0000313" key="2">
    <source>
        <dbReference type="EMBL" id="CAA3029824.1"/>
    </source>
</evidence>
<protein>
    <submittedName>
        <fullName evidence="2">Uncharacterized protein</fullName>
    </submittedName>
</protein>
<organism evidence="2 3">
    <name type="scientific">Olea europaea subsp. europaea</name>
    <dbReference type="NCBI Taxonomy" id="158383"/>
    <lineage>
        <taxon>Eukaryota</taxon>
        <taxon>Viridiplantae</taxon>
        <taxon>Streptophyta</taxon>
        <taxon>Embryophyta</taxon>
        <taxon>Tracheophyta</taxon>
        <taxon>Spermatophyta</taxon>
        <taxon>Magnoliopsida</taxon>
        <taxon>eudicotyledons</taxon>
        <taxon>Gunneridae</taxon>
        <taxon>Pentapetalae</taxon>
        <taxon>asterids</taxon>
        <taxon>lamiids</taxon>
        <taxon>Lamiales</taxon>
        <taxon>Oleaceae</taxon>
        <taxon>Oleeae</taxon>
        <taxon>Olea</taxon>
    </lineage>
</organism>
<gene>
    <name evidence="2" type="ORF">OLEA9_A073768</name>
</gene>
<accession>A0A8S0V8N6</accession>
<sequence>MGSLRGVRFGAVNDRTWKGAGDEVYQIVGNEQRFKLSSPLRKGSRCEFFIDLGSNINGDELFFCRDKGGKTGGRLSSRSHGYGNSLVRD</sequence>
<reference evidence="2 3" key="1">
    <citation type="submission" date="2019-12" db="EMBL/GenBank/DDBJ databases">
        <authorList>
            <person name="Alioto T."/>
            <person name="Alioto T."/>
            <person name="Gomez Garrido J."/>
        </authorList>
    </citation>
    <scope>NUCLEOTIDE SEQUENCE [LARGE SCALE GENOMIC DNA]</scope>
</reference>
<dbReference type="EMBL" id="CACTIH010009332">
    <property type="protein sequence ID" value="CAA3029824.1"/>
    <property type="molecule type" value="Genomic_DNA"/>
</dbReference>
<dbReference type="Proteomes" id="UP000594638">
    <property type="component" value="Unassembled WGS sequence"/>
</dbReference>
<keyword evidence="3" id="KW-1185">Reference proteome</keyword>
<feature type="region of interest" description="Disordered" evidence="1">
    <location>
        <begin position="68"/>
        <end position="89"/>
    </location>
</feature>
<dbReference type="Gramene" id="OE9A073768T1">
    <property type="protein sequence ID" value="OE9A073768C1"/>
    <property type="gene ID" value="OE9A073768"/>
</dbReference>